<protein>
    <submittedName>
        <fullName evidence="1">Uncharacterized protein</fullName>
    </submittedName>
</protein>
<gene>
    <name evidence="1" type="ORF">CTEN210_14851</name>
</gene>
<dbReference type="EMBL" id="BLLK01000062">
    <property type="protein sequence ID" value="GFH58375.1"/>
    <property type="molecule type" value="Genomic_DNA"/>
</dbReference>
<keyword evidence="2" id="KW-1185">Reference proteome</keyword>
<name>A0AAD3D8D0_9STRA</name>
<dbReference type="AlphaFoldDB" id="A0AAD3D8D0"/>
<evidence type="ECO:0000313" key="2">
    <source>
        <dbReference type="Proteomes" id="UP001054902"/>
    </source>
</evidence>
<reference evidence="1 2" key="1">
    <citation type="journal article" date="2021" name="Sci. Rep.">
        <title>The genome of the diatom Chaetoceros tenuissimus carries an ancient integrated fragment of an extant virus.</title>
        <authorList>
            <person name="Hongo Y."/>
            <person name="Kimura K."/>
            <person name="Takaki Y."/>
            <person name="Yoshida Y."/>
            <person name="Baba S."/>
            <person name="Kobayashi G."/>
            <person name="Nagasaki K."/>
            <person name="Hano T."/>
            <person name="Tomaru Y."/>
        </authorList>
    </citation>
    <scope>NUCLEOTIDE SEQUENCE [LARGE SCALE GENOMIC DNA]</scope>
    <source>
        <strain evidence="1 2">NIES-3715</strain>
    </source>
</reference>
<proteinExistence type="predicted"/>
<sequence length="170" mass="19172">MLRGMEELIRHAIEYMILTSLAAKAGVEVAEFRMDAFFRDSPELYFELENFSTHFTPEVSTVYELAHKIKETNIPEVNSIDSTASDALRGQVAMSPGHGDFVDGLRANKKLRCELKSLCYMKSLLQNAVLKYGGEILHKSSETLDRGKVSRISFTRVENKIKPNKGKQCP</sequence>
<comment type="caution">
    <text evidence="1">The sequence shown here is derived from an EMBL/GenBank/DDBJ whole genome shotgun (WGS) entry which is preliminary data.</text>
</comment>
<accession>A0AAD3D8D0</accession>
<evidence type="ECO:0000313" key="1">
    <source>
        <dbReference type="EMBL" id="GFH58375.1"/>
    </source>
</evidence>
<organism evidence="1 2">
    <name type="scientific">Chaetoceros tenuissimus</name>
    <dbReference type="NCBI Taxonomy" id="426638"/>
    <lineage>
        <taxon>Eukaryota</taxon>
        <taxon>Sar</taxon>
        <taxon>Stramenopiles</taxon>
        <taxon>Ochrophyta</taxon>
        <taxon>Bacillariophyta</taxon>
        <taxon>Coscinodiscophyceae</taxon>
        <taxon>Chaetocerotophycidae</taxon>
        <taxon>Chaetocerotales</taxon>
        <taxon>Chaetocerotaceae</taxon>
        <taxon>Chaetoceros</taxon>
    </lineage>
</organism>
<dbReference type="Proteomes" id="UP001054902">
    <property type="component" value="Unassembled WGS sequence"/>
</dbReference>